<dbReference type="GO" id="GO:0005524">
    <property type="term" value="F:ATP binding"/>
    <property type="evidence" value="ECO:0007669"/>
    <property type="project" value="InterPro"/>
</dbReference>
<dbReference type="Gene3D" id="2.120.10.90">
    <property type="entry name" value="DNA gyrase/topoisomerase IV, subunit A, C-terminal"/>
    <property type="match status" value="1"/>
</dbReference>
<feature type="compositionally biased region" description="Low complexity" evidence="1">
    <location>
        <begin position="61"/>
        <end position="75"/>
    </location>
</feature>
<dbReference type="InterPro" id="IPR006691">
    <property type="entry name" value="GyrA/parC_rep"/>
</dbReference>
<name>A0A432JGA3_9GAMM</name>
<dbReference type="AlphaFoldDB" id="A0A432JGA3"/>
<feature type="compositionally biased region" description="Basic and acidic residues" evidence="1">
    <location>
        <begin position="1"/>
        <end position="13"/>
    </location>
</feature>
<dbReference type="SUPFAM" id="SSF101904">
    <property type="entry name" value="GyrA/ParC C-terminal domain-like"/>
    <property type="match status" value="1"/>
</dbReference>
<evidence type="ECO:0000313" key="2">
    <source>
        <dbReference type="EMBL" id="RUA21970.1"/>
    </source>
</evidence>
<dbReference type="GO" id="GO:0003677">
    <property type="term" value="F:DNA binding"/>
    <property type="evidence" value="ECO:0007669"/>
    <property type="project" value="InterPro"/>
</dbReference>
<gene>
    <name evidence="2" type="ORF">DSL92_08615</name>
</gene>
<organism evidence="2">
    <name type="scientific">Billgrantia gudaonensis</name>
    <dbReference type="NCBI Taxonomy" id="376427"/>
    <lineage>
        <taxon>Bacteria</taxon>
        <taxon>Pseudomonadati</taxon>
        <taxon>Pseudomonadota</taxon>
        <taxon>Gammaproteobacteria</taxon>
        <taxon>Oceanospirillales</taxon>
        <taxon>Halomonadaceae</taxon>
        <taxon>Billgrantia</taxon>
    </lineage>
</organism>
<accession>A0A432JGA3</accession>
<proteinExistence type="predicted"/>
<feature type="region of interest" description="Disordered" evidence="1">
    <location>
        <begin position="60"/>
        <end position="81"/>
    </location>
</feature>
<dbReference type="GO" id="GO:0006265">
    <property type="term" value="P:DNA topological change"/>
    <property type="evidence" value="ECO:0007669"/>
    <property type="project" value="InterPro"/>
</dbReference>
<comment type="caution">
    <text evidence="2">The sequence shown here is derived from an EMBL/GenBank/DDBJ whole genome shotgun (WGS) entry which is preliminary data.</text>
</comment>
<protein>
    <submittedName>
        <fullName evidence="2">Uncharacterized protein</fullName>
    </submittedName>
</protein>
<dbReference type="GO" id="GO:0003916">
    <property type="term" value="F:DNA topoisomerase activity"/>
    <property type="evidence" value="ECO:0007669"/>
    <property type="project" value="InterPro"/>
</dbReference>
<feature type="region of interest" description="Disordered" evidence="1">
    <location>
        <begin position="1"/>
        <end position="44"/>
    </location>
</feature>
<dbReference type="EMBL" id="RXHI01000028">
    <property type="protein sequence ID" value="RUA21970.1"/>
    <property type="molecule type" value="Genomic_DNA"/>
</dbReference>
<dbReference type="Pfam" id="PF03989">
    <property type="entry name" value="DNA_gyraseA_C"/>
    <property type="match status" value="1"/>
</dbReference>
<reference evidence="2" key="1">
    <citation type="submission" date="2018-12" db="EMBL/GenBank/DDBJ databases">
        <authorList>
            <person name="Jadhav K."/>
            <person name="Kushwaha B."/>
            <person name="Jadhav I."/>
        </authorList>
    </citation>
    <scope>NUCLEOTIDE SEQUENCE [LARGE SCALE GENOMIC DNA]</scope>
    <source>
        <strain evidence="2">SBS 10</strain>
    </source>
</reference>
<evidence type="ECO:0000256" key="1">
    <source>
        <dbReference type="SAM" id="MobiDB-lite"/>
    </source>
</evidence>
<dbReference type="InterPro" id="IPR035516">
    <property type="entry name" value="Gyrase/topoIV_suA_C"/>
</dbReference>
<sequence>MARRFASETDVRAMGRTARGVRGMRLKNTAAEGDQPDHPQSQQIDAGADNAIGEESAVLETATAARSTSSPPARTVMASARGWRFPLRGRGDRGVTPCRPAKQRGALVAAMQVYSTDEMMLITDRGTLGAHPCRESRSLRATPGA</sequence>